<feature type="transmembrane region" description="Helical" evidence="1">
    <location>
        <begin position="30"/>
        <end position="48"/>
    </location>
</feature>
<reference evidence="2" key="1">
    <citation type="submission" date="2015-04" db="EMBL/GenBank/DDBJ databases">
        <title>Evolutionary history of Acinetobacter baumannii Global Clone 1 reveals the emergence of diverse subclones with distinct surface polysaccharides and antimicrobial resistance genotypes.</title>
        <authorList>
            <person name="Holt K.E."/>
            <person name="Kenyon J.J."/>
            <person name="Hamidian M."/>
            <person name="Schultz M.B."/>
            <person name="Pickard D.J."/>
            <person name="Dougan G."/>
            <person name="Hall R.M."/>
        </authorList>
    </citation>
    <scope>NUCLEOTIDE SEQUENCE</scope>
    <source>
        <strain evidence="2">WM98</strain>
    </source>
</reference>
<name>A0A0F7DXJ9_ACIBA</name>
<proteinExistence type="predicted"/>
<evidence type="ECO:0000313" key="2">
    <source>
        <dbReference type="EMBL" id="AKF78965.1"/>
    </source>
</evidence>
<feature type="transmembrane region" description="Helical" evidence="1">
    <location>
        <begin position="116"/>
        <end position="136"/>
    </location>
</feature>
<keyword evidence="1" id="KW-0812">Transmembrane</keyword>
<accession>A0A0F7DXJ9</accession>
<protein>
    <submittedName>
        <fullName evidence="2">Wzy</fullName>
    </submittedName>
</protein>
<dbReference type="AlphaFoldDB" id="A0A0F7DXJ9"/>
<dbReference type="RefSeq" id="WP_059212330.1">
    <property type="nucleotide sequence ID" value="NZ_CP116387.1"/>
</dbReference>
<keyword evidence="1" id="KW-0472">Membrane</keyword>
<keyword evidence="1" id="KW-1133">Transmembrane helix</keyword>
<gene>
    <name evidence="2" type="primary">wzy</name>
</gene>
<feature type="transmembrane region" description="Helical" evidence="1">
    <location>
        <begin position="7"/>
        <end position="24"/>
    </location>
</feature>
<organism evidence="2">
    <name type="scientific">Acinetobacter baumannii</name>
    <dbReference type="NCBI Taxonomy" id="470"/>
    <lineage>
        <taxon>Bacteria</taxon>
        <taxon>Pseudomonadati</taxon>
        <taxon>Pseudomonadota</taxon>
        <taxon>Gammaproteobacteria</taxon>
        <taxon>Moraxellales</taxon>
        <taxon>Moraxellaceae</taxon>
        <taxon>Acinetobacter</taxon>
        <taxon>Acinetobacter calcoaceticus/baumannii complex</taxon>
    </lineage>
</organism>
<feature type="transmembrane region" description="Helical" evidence="1">
    <location>
        <begin position="228"/>
        <end position="247"/>
    </location>
</feature>
<feature type="transmembrane region" description="Helical" evidence="1">
    <location>
        <begin position="148"/>
        <end position="166"/>
    </location>
</feature>
<evidence type="ECO:0000256" key="1">
    <source>
        <dbReference type="SAM" id="Phobius"/>
    </source>
</evidence>
<feature type="transmembrane region" description="Helical" evidence="1">
    <location>
        <begin position="60"/>
        <end position="79"/>
    </location>
</feature>
<feature type="transmembrane region" description="Helical" evidence="1">
    <location>
        <begin position="361"/>
        <end position="379"/>
    </location>
</feature>
<feature type="transmembrane region" description="Helical" evidence="1">
    <location>
        <begin position="197"/>
        <end position="216"/>
    </location>
</feature>
<feature type="transmembrane region" description="Helical" evidence="1">
    <location>
        <begin position="85"/>
        <end position="104"/>
    </location>
</feature>
<feature type="transmembrane region" description="Helical" evidence="1">
    <location>
        <begin position="173"/>
        <end position="191"/>
    </location>
</feature>
<feature type="transmembrane region" description="Helical" evidence="1">
    <location>
        <begin position="313"/>
        <end position="333"/>
    </location>
</feature>
<dbReference type="EMBL" id="KF483599">
    <property type="protein sequence ID" value="AKF78965.1"/>
    <property type="molecule type" value="Genomic_DNA"/>
</dbReference>
<sequence>MIKISSTLYILASLLVLSGAFYSIDFLKVISLGVFGVCIFIFFVFALTGNKNNLILDKSGIICILFIFSFVLMLISAALNNAVDLFIGVLLFLLLVINFSIFNLNKACFDFFDKPVKLTFLIITLINFSFGFSIPFNGAFSNPNSLGGIYAMLSFLSTGILLDKAYNSKGKKIDYYLLLIILLSTFLTLVSNSRISFISSCLCLIVLFLYFMINSFNLKKGISIKISFFKKMLATLVVGISAILILWEEIEHIFVKKVMYKMDDGGGVTGGRNEVWDAIIDNSLMFGHGRFSPHLEYFDLAAHNTFLSIYDQFGWLSCSFFAITVVFVAFNVFNPKNIRSYGITPSFICFSFLFLSISESMINKTIFFCFLMIVNLNSFKKNSVL</sequence>